<gene>
    <name evidence="4" type="ORF">KHZ90_05460</name>
</gene>
<organism evidence="4 5">
    <name type="scientific">Veillonella parvula</name>
    <name type="common">Staphylococcus parvulus</name>
    <dbReference type="NCBI Taxonomy" id="29466"/>
    <lineage>
        <taxon>Bacteria</taxon>
        <taxon>Bacillati</taxon>
        <taxon>Bacillota</taxon>
        <taxon>Negativicutes</taxon>
        <taxon>Veillonellales</taxon>
        <taxon>Veillonellaceae</taxon>
        <taxon>Veillonella</taxon>
    </lineage>
</organism>
<reference evidence="4" key="1">
    <citation type="submission" date="2021-02" db="EMBL/GenBank/DDBJ databases">
        <title>Infant gut strain persistence is associated with maternal origin, phylogeny, and functional potential including surface adhesion and iron acquisition.</title>
        <authorList>
            <person name="Lou Y.C."/>
        </authorList>
    </citation>
    <scope>NUCLEOTIDE SEQUENCE</scope>
    <source>
        <strain evidence="4">L3_108_031G1_dasL3_108_031G1_concoct_20</strain>
    </source>
</reference>
<protein>
    <submittedName>
        <fullName evidence="4">Glycosyltransferase</fullName>
        <ecNumber evidence="4">2.4.-.-</ecNumber>
    </submittedName>
</protein>
<dbReference type="Gene3D" id="3.90.550.10">
    <property type="entry name" value="Spore Coat Polysaccharide Biosynthesis Protein SpsA, Chain A"/>
    <property type="match status" value="1"/>
</dbReference>
<dbReference type="PANTHER" id="PTHR22916:SF51">
    <property type="entry name" value="GLYCOSYLTRANSFERASE EPSH-RELATED"/>
    <property type="match status" value="1"/>
</dbReference>
<dbReference type="InterPro" id="IPR001173">
    <property type="entry name" value="Glyco_trans_2-like"/>
</dbReference>
<evidence type="ECO:0000313" key="5">
    <source>
        <dbReference type="Proteomes" id="UP000778864"/>
    </source>
</evidence>
<dbReference type="RefSeq" id="WP_278467259.1">
    <property type="nucleotide sequence ID" value="NZ_JAGZMU010000002.1"/>
</dbReference>
<dbReference type="SUPFAM" id="SSF53448">
    <property type="entry name" value="Nucleotide-diphospho-sugar transferases"/>
    <property type="match status" value="1"/>
</dbReference>
<name>A0A942WQS8_VEIPA</name>
<comment type="caution">
    <text evidence="4">The sequence shown here is derived from an EMBL/GenBank/DDBJ whole genome shotgun (WGS) entry which is preliminary data.</text>
</comment>
<keyword evidence="2 4" id="KW-0808">Transferase</keyword>
<dbReference type="EMBL" id="JAGZMU010000002">
    <property type="protein sequence ID" value="MBS4893208.1"/>
    <property type="molecule type" value="Genomic_DNA"/>
</dbReference>
<evidence type="ECO:0000313" key="4">
    <source>
        <dbReference type="EMBL" id="MBS4893208.1"/>
    </source>
</evidence>
<dbReference type="Pfam" id="PF00535">
    <property type="entry name" value="Glycos_transf_2"/>
    <property type="match status" value="1"/>
</dbReference>
<dbReference type="EC" id="2.4.-.-" evidence="4"/>
<feature type="domain" description="Glycosyltransferase 2-like" evidence="3">
    <location>
        <begin position="6"/>
        <end position="141"/>
    </location>
</feature>
<evidence type="ECO:0000259" key="3">
    <source>
        <dbReference type="Pfam" id="PF00535"/>
    </source>
</evidence>
<dbReference type="AlphaFoldDB" id="A0A942WQS8"/>
<evidence type="ECO:0000256" key="1">
    <source>
        <dbReference type="ARBA" id="ARBA00022676"/>
    </source>
</evidence>
<proteinExistence type="predicted"/>
<dbReference type="PANTHER" id="PTHR22916">
    <property type="entry name" value="GLYCOSYLTRANSFERASE"/>
    <property type="match status" value="1"/>
</dbReference>
<dbReference type="Proteomes" id="UP000778864">
    <property type="component" value="Unassembled WGS sequence"/>
</dbReference>
<dbReference type="CDD" id="cd00761">
    <property type="entry name" value="Glyco_tranf_GTA_type"/>
    <property type="match status" value="1"/>
</dbReference>
<sequence length="328" mass="38147">MEPLLSIIVPIYNVEQYLERCIESIINQTYKNLEIILVDDGSKDNSGTIADTYASKDNRIKVIHKENGGLSDARNHGLDQAKGKYIIFIDSDDFIDSSMCEILFATAEKNSSDIVSCNYYIFQDENHISVHSMSIQEDEKVFSGIDILKYYLIKTEPFDLNIVCNKIFKADLFNSKDSQIRFPEGRVQEDNFTTFRLFAKSDVVTTINQPLYYYLQRADSIMANFSKKFVKDTIDSHTYMATYLLEHKVDVMCELQLYLLNSYTDLYRKICLLDNADKQDYIDLLMEYKTFVLSHTLNVSNNHLWGIKQKLKRFLIKIDLIKYIVCRG</sequence>
<accession>A0A942WQS8</accession>
<evidence type="ECO:0000256" key="2">
    <source>
        <dbReference type="ARBA" id="ARBA00022679"/>
    </source>
</evidence>
<keyword evidence="1 4" id="KW-0328">Glycosyltransferase</keyword>
<dbReference type="GO" id="GO:0016757">
    <property type="term" value="F:glycosyltransferase activity"/>
    <property type="evidence" value="ECO:0007669"/>
    <property type="project" value="UniProtKB-KW"/>
</dbReference>
<dbReference type="InterPro" id="IPR029044">
    <property type="entry name" value="Nucleotide-diphossugar_trans"/>
</dbReference>